<dbReference type="EMBL" id="UZAN01070146">
    <property type="protein sequence ID" value="VDP94887.1"/>
    <property type="molecule type" value="Genomic_DNA"/>
</dbReference>
<protein>
    <submittedName>
        <fullName evidence="1">Uncharacterized protein</fullName>
    </submittedName>
</protein>
<evidence type="ECO:0000313" key="1">
    <source>
        <dbReference type="EMBL" id="VDP94887.1"/>
    </source>
</evidence>
<dbReference type="AlphaFoldDB" id="A0A3P8H085"/>
<organism evidence="1 2">
    <name type="scientific">Echinostoma caproni</name>
    <dbReference type="NCBI Taxonomy" id="27848"/>
    <lineage>
        <taxon>Eukaryota</taxon>
        <taxon>Metazoa</taxon>
        <taxon>Spiralia</taxon>
        <taxon>Lophotrochozoa</taxon>
        <taxon>Platyhelminthes</taxon>
        <taxon>Trematoda</taxon>
        <taxon>Digenea</taxon>
        <taxon>Plagiorchiida</taxon>
        <taxon>Echinostomata</taxon>
        <taxon>Echinostomatoidea</taxon>
        <taxon>Echinostomatidae</taxon>
        <taxon>Echinostoma</taxon>
    </lineage>
</organism>
<proteinExistence type="predicted"/>
<dbReference type="Proteomes" id="UP000272942">
    <property type="component" value="Unassembled WGS sequence"/>
</dbReference>
<evidence type="ECO:0000313" key="2">
    <source>
        <dbReference type="Proteomes" id="UP000272942"/>
    </source>
</evidence>
<accession>A0A3P8H085</accession>
<name>A0A3P8H085_9TREM</name>
<gene>
    <name evidence="1" type="ORF">ECPE_LOCUS17585</name>
</gene>
<sequence>MARGELQWKSSRKSGVTWIRDLTGSLTLRIFPPEYNRYFRVNFSHAIMENVLTLASVEFDSNTVYMLESTLYRGLPVHSLRLRWPPNREIVMNTTYMLQLGPKTAIAFKHVLAQNEDTLLGAIHTEILYHMETNKLLIRHNSTSYNLDGEPQLIAGVEWGNELHGKVRRDPLRIEFIASGLLQLQIPVLAIDSRLEALFANRFGPYESEMRGRLLYSRPRNENVEVNLI</sequence>
<keyword evidence="2" id="KW-1185">Reference proteome</keyword>
<reference evidence="1 2" key="1">
    <citation type="submission" date="2018-11" db="EMBL/GenBank/DDBJ databases">
        <authorList>
            <consortium name="Pathogen Informatics"/>
        </authorList>
    </citation>
    <scope>NUCLEOTIDE SEQUENCE [LARGE SCALE GENOMIC DNA]</scope>
    <source>
        <strain evidence="1 2">Egypt</strain>
    </source>
</reference>